<accession>A0A9Q0YPS2</accession>
<evidence type="ECO:0000259" key="2">
    <source>
        <dbReference type="Pfam" id="PF01826"/>
    </source>
</evidence>
<dbReference type="Pfam" id="PF01826">
    <property type="entry name" value="TIL"/>
    <property type="match status" value="1"/>
</dbReference>
<reference evidence="3" key="1">
    <citation type="submission" date="2021-10" db="EMBL/GenBank/DDBJ databases">
        <title>Tropical sea cucumber genome reveals ecological adaptation and Cuvierian tubules defense mechanism.</title>
        <authorList>
            <person name="Chen T."/>
        </authorList>
    </citation>
    <scope>NUCLEOTIDE SEQUENCE</scope>
    <source>
        <strain evidence="3">Nanhai2018</strain>
        <tissue evidence="3">Muscle</tissue>
    </source>
</reference>
<dbReference type="GO" id="GO:0031012">
    <property type="term" value="C:extracellular matrix"/>
    <property type="evidence" value="ECO:0007669"/>
    <property type="project" value="TreeGrafter"/>
</dbReference>
<evidence type="ECO:0000313" key="4">
    <source>
        <dbReference type="Proteomes" id="UP001152320"/>
    </source>
</evidence>
<dbReference type="PANTHER" id="PTHR11339">
    <property type="entry name" value="EXTRACELLULAR MATRIX GLYCOPROTEIN RELATED"/>
    <property type="match status" value="1"/>
</dbReference>
<dbReference type="SUPFAM" id="SSF57567">
    <property type="entry name" value="Serine protease inhibitors"/>
    <property type="match status" value="1"/>
</dbReference>
<dbReference type="InterPro" id="IPR050780">
    <property type="entry name" value="Mucin_vWF_Thrombospondin_sf"/>
</dbReference>
<dbReference type="CDD" id="cd19941">
    <property type="entry name" value="TIL"/>
    <property type="match status" value="1"/>
</dbReference>
<dbReference type="OrthoDB" id="6236007at2759"/>
<dbReference type="SUPFAM" id="SSF57603">
    <property type="entry name" value="FnI-like domain"/>
    <property type="match status" value="1"/>
</dbReference>
<gene>
    <name evidence="3" type="ORF">HOLleu_38016</name>
</gene>
<keyword evidence="4" id="KW-1185">Reference proteome</keyword>
<dbReference type="EMBL" id="JAIZAY010000020">
    <property type="protein sequence ID" value="KAJ8022966.1"/>
    <property type="molecule type" value="Genomic_DNA"/>
</dbReference>
<proteinExistence type="predicted"/>
<protein>
    <submittedName>
        <fullName evidence="3">Hemocytin</fullName>
    </submittedName>
</protein>
<dbReference type="InterPro" id="IPR036084">
    <property type="entry name" value="Ser_inhib-like_sf"/>
</dbReference>
<comment type="caution">
    <text evidence="3">The sequence shown here is derived from an EMBL/GenBank/DDBJ whole genome shotgun (WGS) entry which is preliminary data.</text>
</comment>
<organism evidence="3 4">
    <name type="scientific">Holothuria leucospilota</name>
    <name type="common">Black long sea cucumber</name>
    <name type="synonym">Mertensiothuria leucospilota</name>
    <dbReference type="NCBI Taxonomy" id="206669"/>
    <lineage>
        <taxon>Eukaryota</taxon>
        <taxon>Metazoa</taxon>
        <taxon>Echinodermata</taxon>
        <taxon>Eleutherozoa</taxon>
        <taxon>Echinozoa</taxon>
        <taxon>Holothuroidea</taxon>
        <taxon>Aspidochirotacea</taxon>
        <taxon>Aspidochirotida</taxon>
        <taxon>Holothuriidae</taxon>
        <taxon>Holothuria</taxon>
    </lineage>
</organism>
<dbReference type="PANTHER" id="PTHR11339:SF386">
    <property type="entry name" value="HEMOLECTIN, ISOFORM A"/>
    <property type="match status" value="1"/>
</dbReference>
<sequence length="151" mass="16478">MDYPINDCAGDSCKCSLEGELFSSGERRIERCGFCTCENGDWTCEIEGNCAAATCGENEEYVTCLTSCPKICANGNNYAGCTANNGDCTSGCQCQSDKVLHNGQCIPISSCPCYHGGVTYKPGDKVEQTECRKCICEDEGWSCYDVEFCYW</sequence>
<dbReference type="GO" id="GO:0005615">
    <property type="term" value="C:extracellular space"/>
    <property type="evidence" value="ECO:0007669"/>
    <property type="project" value="TreeGrafter"/>
</dbReference>
<name>A0A9Q0YPS2_HOLLE</name>
<dbReference type="Gene3D" id="2.10.25.10">
    <property type="entry name" value="Laminin"/>
    <property type="match status" value="1"/>
</dbReference>
<dbReference type="InterPro" id="IPR002919">
    <property type="entry name" value="TIL_dom"/>
</dbReference>
<dbReference type="Proteomes" id="UP001152320">
    <property type="component" value="Chromosome 20"/>
</dbReference>
<dbReference type="AlphaFoldDB" id="A0A9Q0YPS2"/>
<keyword evidence="1" id="KW-1015">Disulfide bond</keyword>
<feature type="domain" description="TIL" evidence="2">
    <location>
        <begin position="55"/>
        <end position="111"/>
    </location>
</feature>
<evidence type="ECO:0000256" key="1">
    <source>
        <dbReference type="ARBA" id="ARBA00023157"/>
    </source>
</evidence>
<evidence type="ECO:0000313" key="3">
    <source>
        <dbReference type="EMBL" id="KAJ8022966.1"/>
    </source>
</evidence>